<dbReference type="InterPro" id="IPR003105">
    <property type="entry name" value="SRA_YDG"/>
</dbReference>
<evidence type="ECO:0000313" key="19">
    <source>
        <dbReference type="EMBL" id="JAR89653.1"/>
    </source>
</evidence>
<dbReference type="SUPFAM" id="SSF57850">
    <property type="entry name" value="RING/U-box"/>
    <property type="match status" value="1"/>
</dbReference>
<dbReference type="PROSITE" id="PS51015">
    <property type="entry name" value="YDG"/>
    <property type="match status" value="1"/>
</dbReference>
<evidence type="ECO:0000256" key="3">
    <source>
        <dbReference type="ARBA" id="ARBA00012483"/>
    </source>
</evidence>
<evidence type="ECO:0000259" key="15">
    <source>
        <dbReference type="PROSITE" id="PS50016"/>
    </source>
</evidence>
<dbReference type="UniPathway" id="UPA00143"/>
<feature type="region of interest" description="Disordered" evidence="14">
    <location>
        <begin position="372"/>
        <end position="392"/>
    </location>
</feature>
<dbReference type="InterPro" id="IPR036987">
    <property type="entry name" value="SRA-YDG_sf"/>
</dbReference>
<dbReference type="InterPro" id="IPR013083">
    <property type="entry name" value="Znf_RING/FYVE/PHD"/>
</dbReference>
<evidence type="ECO:0000259" key="18">
    <source>
        <dbReference type="PROSITE" id="PS51015"/>
    </source>
</evidence>
<dbReference type="Gene3D" id="3.30.40.10">
    <property type="entry name" value="Zinc/RING finger domain, C3HC4 (zinc finger)"/>
    <property type="match status" value="1"/>
</dbReference>
<dbReference type="GO" id="GO:0003677">
    <property type="term" value="F:DNA binding"/>
    <property type="evidence" value="ECO:0007669"/>
    <property type="project" value="UniProtKB-KW"/>
</dbReference>
<dbReference type="PROSITE" id="PS00518">
    <property type="entry name" value="ZF_RING_1"/>
    <property type="match status" value="1"/>
</dbReference>
<protein>
    <recommendedName>
        <fullName evidence="3">RING-type E3 ubiquitin transferase</fullName>
        <ecNumber evidence="3">2.3.2.27</ecNumber>
    </recommendedName>
</protein>
<feature type="compositionally biased region" description="Polar residues" evidence="14">
    <location>
        <begin position="638"/>
        <end position="647"/>
    </location>
</feature>
<evidence type="ECO:0000256" key="2">
    <source>
        <dbReference type="ARBA" id="ARBA00004906"/>
    </source>
</evidence>
<feature type="domain" description="PHD-type" evidence="15">
    <location>
        <begin position="314"/>
        <end position="367"/>
    </location>
</feature>
<feature type="compositionally biased region" description="Basic and acidic residues" evidence="14">
    <location>
        <begin position="85"/>
        <end position="94"/>
    </location>
</feature>
<dbReference type="PROSITE" id="PS50016">
    <property type="entry name" value="ZF_PHD_2"/>
    <property type="match status" value="1"/>
</dbReference>
<feature type="domain" description="Ubiquitin-like" evidence="16">
    <location>
        <begin position="1"/>
        <end position="75"/>
    </location>
</feature>
<feature type="domain" description="RING-type" evidence="17">
    <location>
        <begin position="698"/>
        <end position="737"/>
    </location>
</feature>
<dbReference type="InterPro" id="IPR001965">
    <property type="entry name" value="Znf_PHD"/>
</dbReference>
<dbReference type="SUPFAM" id="SSF88697">
    <property type="entry name" value="PUA domain-like"/>
    <property type="match status" value="1"/>
</dbReference>
<evidence type="ECO:0000256" key="8">
    <source>
        <dbReference type="ARBA" id="ARBA00022833"/>
    </source>
</evidence>
<comment type="catalytic activity">
    <reaction evidence="1">
        <text>S-ubiquitinyl-[E2 ubiquitin-conjugating enzyme]-L-cysteine + [acceptor protein]-L-lysine = [E2 ubiquitin-conjugating enzyme]-L-cysteine + N(6)-ubiquitinyl-[acceptor protein]-L-lysine.</text>
        <dbReference type="EC" id="2.3.2.27"/>
    </reaction>
</comment>
<dbReference type="CDD" id="cd01797">
    <property type="entry name" value="Ubl_UHRF"/>
    <property type="match status" value="1"/>
</dbReference>
<dbReference type="InterPro" id="IPR011011">
    <property type="entry name" value="Znf_FYVE_PHD"/>
</dbReference>
<dbReference type="InterPro" id="IPR029071">
    <property type="entry name" value="Ubiquitin-like_domsf"/>
</dbReference>
<keyword evidence="4" id="KW-0808">Transferase</keyword>
<dbReference type="FunFam" id="2.30.280.10:FF:000001">
    <property type="entry name" value="E3 ubiquitin-protein ligase UHRF1 isoform 1"/>
    <property type="match status" value="1"/>
</dbReference>
<dbReference type="GO" id="GO:0005634">
    <property type="term" value="C:nucleus"/>
    <property type="evidence" value="ECO:0007669"/>
    <property type="project" value="UniProtKB-SubCell"/>
</dbReference>
<dbReference type="InterPro" id="IPR015947">
    <property type="entry name" value="PUA-like_sf"/>
</dbReference>
<dbReference type="Gene3D" id="3.10.20.90">
    <property type="entry name" value="Phosphatidylinositol 3-kinase Catalytic Subunit, Chain A, domain 1"/>
    <property type="match status" value="1"/>
</dbReference>
<dbReference type="SUPFAM" id="SSF57903">
    <property type="entry name" value="FYVE/PHD zinc finger"/>
    <property type="match status" value="1"/>
</dbReference>
<dbReference type="GO" id="GO:0044027">
    <property type="term" value="P:negative regulation of gene expression via chromosomal CpG island methylation"/>
    <property type="evidence" value="ECO:0007669"/>
    <property type="project" value="TreeGrafter"/>
</dbReference>
<dbReference type="EMBL" id="GEGO01005751">
    <property type="protein sequence ID" value="JAR89653.1"/>
    <property type="molecule type" value="Transcribed_RNA"/>
</dbReference>
<keyword evidence="9" id="KW-0238">DNA-binding</keyword>
<comment type="pathway">
    <text evidence="2">Protein modification; protein ubiquitination.</text>
</comment>
<dbReference type="InterPro" id="IPR045134">
    <property type="entry name" value="UHRF1/2-like"/>
</dbReference>
<dbReference type="Gene3D" id="2.30.280.10">
    <property type="entry name" value="SRA-YDG"/>
    <property type="match status" value="1"/>
</dbReference>
<evidence type="ECO:0000256" key="1">
    <source>
        <dbReference type="ARBA" id="ARBA00000900"/>
    </source>
</evidence>
<dbReference type="GO" id="GO:0016567">
    <property type="term" value="P:protein ubiquitination"/>
    <property type="evidence" value="ECO:0007669"/>
    <property type="project" value="UniProtKB-UniPathway"/>
</dbReference>
<dbReference type="EC" id="2.3.2.27" evidence="3"/>
<dbReference type="GO" id="GO:0008270">
    <property type="term" value="F:zinc ion binding"/>
    <property type="evidence" value="ECO:0007669"/>
    <property type="project" value="UniProtKB-KW"/>
</dbReference>
<evidence type="ECO:0000256" key="6">
    <source>
        <dbReference type="ARBA" id="ARBA00022771"/>
    </source>
</evidence>
<dbReference type="FunFam" id="2.30.30.1150:FF:000011">
    <property type="entry name" value="E3 ubiquitin ligase Np95, putative"/>
    <property type="match status" value="1"/>
</dbReference>
<dbReference type="PANTHER" id="PTHR14140:SF45">
    <property type="entry name" value="RING-TYPE E3 UBIQUITIN TRANSFERASE"/>
    <property type="match status" value="1"/>
</dbReference>
<accession>A0A147BFU7</accession>
<dbReference type="Pfam" id="PF00628">
    <property type="entry name" value="PHD"/>
    <property type="match status" value="1"/>
</dbReference>
<sequence>MWIQVRTMDGAKSSRIDGLSKLTKIEELRLRVRDEFEVDTPLQRLFYRGKQLEDGYTLFDYDVGLNDIIQLLARQALPEPAAPGPKEEQPKQEPESAVAGSSGGGKENNKEPENAVAGSSGVSSKYYKVGGLVDVLNSTHGAWFEAKIIDIVRKESTEPEPTPEESAPQQTAEDDDVLYCIQFDDYEDERVTVPLSSIRPRARRLIPFADVSVGDALMANYNVEDPDELGFWYDCEVTAKRATRTTRELSATVYVGASRTPLNNCRLKFCDELFAIEGHPTVTSEECDKLPESPVKRRLQPDCTHCGDRPERKCRHCACCRCGGKEDPSRQLLCDECDRAFHLGCLDPPLEELPQEDTWFCPECKTDTSEVVQPGEGLKDSKRKAKLPSAAPKAARDWGRGMACAGRTKECTLVPPNHYGPLPNIPVGSCWKFRLQVSESGCHRPPVGGIHGRESDGAYSIVLSGGYEDDADDGDEFLYTGSGGRDLSGNKRTAEQSCNQELTKYNKSLARNCAAELNAKDGAEAKDWRAGKPVRVLRSYKGRKHSKYCPEEGCRYDGIYKVVKYWPEKGKSGFIVWRFLLRRDDPTPPPWTSAGKKHIEELGLTMQYPEGYQEPQNGEEHNSENEVPAKKGKRSRGGASQASSPTPKKQRAASFSLEAPLAKQVRADACNERLWQECLTLDKGRQAFLDRVQELFTCVCCQELAYLPVTTPCSHNLCQGCLKRSFKAEVFCCPTCRKDLGKDYELKVNTTLSGVLQALFPGYENGR</sequence>
<name>A0A147BFU7_IXORI</name>
<keyword evidence="6 12" id="KW-0863">Zinc-finger</keyword>
<dbReference type="CDD" id="cd20388">
    <property type="entry name" value="Tudor_UHRF_rpt2"/>
    <property type="match status" value="1"/>
</dbReference>
<dbReference type="InterPro" id="IPR000626">
    <property type="entry name" value="Ubiquitin-like_dom"/>
</dbReference>
<dbReference type="PANTHER" id="PTHR14140">
    <property type="entry name" value="E3 UBIQUITIN-PROTEIN LIGASE UHRF-RELATED"/>
    <property type="match status" value="1"/>
</dbReference>
<evidence type="ECO:0000256" key="9">
    <source>
        <dbReference type="ARBA" id="ARBA00023125"/>
    </source>
</evidence>
<dbReference type="CDD" id="cd15525">
    <property type="entry name" value="PHD_UHRF1_2"/>
    <property type="match status" value="1"/>
</dbReference>
<dbReference type="FunFam" id="3.10.20.90:FF:000465">
    <property type="entry name" value="E3 ubiquitin-protein ligase UHRF1-like Protein"/>
    <property type="match status" value="1"/>
</dbReference>
<dbReference type="InterPro" id="IPR017907">
    <property type="entry name" value="Znf_RING_CS"/>
</dbReference>
<feature type="compositionally biased region" description="Basic and acidic residues" evidence="14">
    <location>
        <begin position="618"/>
        <end position="629"/>
    </location>
</feature>
<keyword evidence="10 13" id="KW-0539">Nucleus</keyword>
<reference evidence="19" key="1">
    <citation type="journal article" date="2018" name="PLoS Negl. Trop. Dis.">
        <title>Sialome diversity of ticks revealed by RNAseq of single tick salivary glands.</title>
        <authorList>
            <person name="Perner J."/>
            <person name="Kropackova S."/>
            <person name="Kopacek P."/>
            <person name="Ribeiro J.M."/>
        </authorList>
    </citation>
    <scope>NUCLEOTIDE SEQUENCE</scope>
    <source>
        <strain evidence="19">Siblings of single egg batch collected in Ceske Budejovice</strain>
        <tissue evidence="19">Salivary glands</tissue>
    </source>
</reference>
<feature type="domain" description="YDG" evidence="18">
    <location>
        <begin position="420"/>
        <end position="583"/>
    </location>
</feature>
<dbReference type="SMART" id="SM00466">
    <property type="entry name" value="SRA"/>
    <property type="match status" value="1"/>
</dbReference>
<feature type="region of interest" description="Disordered" evidence="14">
    <location>
        <begin position="79"/>
        <end position="121"/>
    </location>
</feature>
<dbReference type="GO" id="GO:0061630">
    <property type="term" value="F:ubiquitin protein ligase activity"/>
    <property type="evidence" value="ECO:0007669"/>
    <property type="project" value="UniProtKB-EC"/>
</dbReference>
<evidence type="ECO:0000256" key="5">
    <source>
        <dbReference type="ARBA" id="ARBA00022723"/>
    </source>
</evidence>
<dbReference type="PROSITE" id="PS50053">
    <property type="entry name" value="UBIQUITIN_2"/>
    <property type="match status" value="1"/>
</dbReference>
<keyword evidence="7" id="KW-0833">Ubl conjugation pathway</keyword>
<dbReference type="InterPro" id="IPR001841">
    <property type="entry name" value="Znf_RING"/>
</dbReference>
<evidence type="ECO:0000256" key="11">
    <source>
        <dbReference type="ARBA" id="ARBA00023306"/>
    </source>
</evidence>
<dbReference type="PROSITE" id="PS50089">
    <property type="entry name" value="ZF_RING_2"/>
    <property type="match status" value="1"/>
</dbReference>
<dbReference type="Pfam" id="PF12148">
    <property type="entry name" value="TTD"/>
    <property type="match status" value="1"/>
</dbReference>
<dbReference type="AlphaFoldDB" id="A0A147BFU7"/>
<dbReference type="Pfam" id="PF02182">
    <property type="entry name" value="SAD_SRA"/>
    <property type="match status" value="1"/>
</dbReference>
<dbReference type="InterPro" id="IPR021991">
    <property type="entry name" value="TTD_dom"/>
</dbReference>
<dbReference type="InterPro" id="IPR019787">
    <property type="entry name" value="Znf_PHD-finger"/>
</dbReference>
<evidence type="ECO:0000259" key="16">
    <source>
        <dbReference type="PROSITE" id="PS50053"/>
    </source>
</evidence>
<keyword evidence="5" id="KW-0479">Metal-binding</keyword>
<proteinExistence type="predicted"/>
<dbReference type="Gene3D" id="2.30.30.140">
    <property type="match status" value="1"/>
</dbReference>
<comment type="subcellular location">
    <subcellularLocation>
        <location evidence="13">Nucleus</location>
    </subcellularLocation>
</comment>
<evidence type="ECO:0000256" key="12">
    <source>
        <dbReference type="PROSITE-ProRule" id="PRU00175"/>
    </source>
</evidence>
<evidence type="ECO:0000256" key="13">
    <source>
        <dbReference type="PROSITE-ProRule" id="PRU00358"/>
    </source>
</evidence>
<evidence type="ECO:0000259" key="17">
    <source>
        <dbReference type="PROSITE" id="PS50089"/>
    </source>
</evidence>
<dbReference type="Pfam" id="PF00240">
    <property type="entry name" value="ubiquitin"/>
    <property type="match status" value="1"/>
</dbReference>
<evidence type="ECO:0000256" key="4">
    <source>
        <dbReference type="ARBA" id="ARBA00022679"/>
    </source>
</evidence>
<dbReference type="Gene3D" id="2.30.30.1150">
    <property type="match status" value="1"/>
</dbReference>
<evidence type="ECO:0000256" key="14">
    <source>
        <dbReference type="SAM" id="MobiDB-lite"/>
    </source>
</evidence>
<evidence type="ECO:0000256" key="10">
    <source>
        <dbReference type="ARBA" id="ARBA00023242"/>
    </source>
</evidence>
<dbReference type="SMART" id="SM00184">
    <property type="entry name" value="RING"/>
    <property type="match status" value="2"/>
</dbReference>
<keyword evidence="8" id="KW-0862">Zinc</keyword>
<dbReference type="SMART" id="SM00249">
    <property type="entry name" value="PHD"/>
    <property type="match status" value="1"/>
</dbReference>
<dbReference type="SUPFAM" id="SSF54236">
    <property type="entry name" value="Ubiquitin-like"/>
    <property type="match status" value="1"/>
</dbReference>
<dbReference type="FunFam" id="3.30.40.10:FF:000066">
    <property type="entry name" value="E3 ubiquitin-protein ligase UHRF2 isoform X1"/>
    <property type="match status" value="1"/>
</dbReference>
<dbReference type="CDD" id="cd20387">
    <property type="entry name" value="Tudor_UHRF_rpt1"/>
    <property type="match status" value="1"/>
</dbReference>
<dbReference type="SMART" id="SM00213">
    <property type="entry name" value="UBQ"/>
    <property type="match status" value="1"/>
</dbReference>
<keyword evidence="11" id="KW-0131">Cell cycle</keyword>
<feature type="region of interest" description="Disordered" evidence="14">
    <location>
        <begin position="610"/>
        <end position="653"/>
    </location>
</feature>
<organism evidence="19">
    <name type="scientific">Ixodes ricinus</name>
    <name type="common">Common tick</name>
    <name type="synonym">Acarus ricinus</name>
    <dbReference type="NCBI Taxonomy" id="34613"/>
    <lineage>
        <taxon>Eukaryota</taxon>
        <taxon>Metazoa</taxon>
        <taxon>Ecdysozoa</taxon>
        <taxon>Arthropoda</taxon>
        <taxon>Chelicerata</taxon>
        <taxon>Arachnida</taxon>
        <taxon>Acari</taxon>
        <taxon>Parasitiformes</taxon>
        <taxon>Ixodida</taxon>
        <taxon>Ixodoidea</taxon>
        <taxon>Ixodidae</taxon>
        <taxon>Ixodinae</taxon>
        <taxon>Ixodes</taxon>
    </lineage>
</organism>
<evidence type="ECO:0000256" key="7">
    <source>
        <dbReference type="ARBA" id="ARBA00022786"/>
    </source>
</evidence>